<gene>
    <name evidence="2" type="ORF">UCRPC4_g06207</name>
</gene>
<reference evidence="2 3" key="2">
    <citation type="submission" date="2015-05" db="EMBL/GenBank/DDBJ databases">
        <authorList>
            <person name="Morales-Cruz A."/>
            <person name="Amrine K.C."/>
            <person name="Cantu D."/>
        </authorList>
    </citation>
    <scope>NUCLEOTIDE SEQUENCE [LARGE SCALE GENOMIC DNA]</scope>
    <source>
        <strain evidence="2">UCRPC4</strain>
    </source>
</reference>
<feature type="region of interest" description="Disordered" evidence="1">
    <location>
        <begin position="358"/>
        <end position="379"/>
    </location>
</feature>
<dbReference type="OrthoDB" id="5368934at2759"/>
<comment type="caution">
    <text evidence="2">The sequence shown here is derived from an EMBL/GenBank/DDBJ whole genome shotgun (WGS) entry which is preliminary data.</text>
</comment>
<organism evidence="2 3">
    <name type="scientific">Phaeomoniella chlamydospora</name>
    <name type="common">Phaeoacremonium chlamydosporum</name>
    <dbReference type="NCBI Taxonomy" id="158046"/>
    <lineage>
        <taxon>Eukaryota</taxon>
        <taxon>Fungi</taxon>
        <taxon>Dikarya</taxon>
        <taxon>Ascomycota</taxon>
        <taxon>Pezizomycotina</taxon>
        <taxon>Eurotiomycetes</taxon>
        <taxon>Chaetothyriomycetidae</taxon>
        <taxon>Phaeomoniellales</taxon>
        <taxon>Phaeomoniellaceae</taxon>
        <taxon>Phaeomoniella</taxon>
    </lineage>
</organism>
<dbReference type="AlphaFoldDB" id="A0A0G2DZY7"/>
<reference evidence="2 3" key="1">
    <citation type="submission" date="2015-05" db="EMBL/GenBank/DDBJ databases">
        <title>Distinctive expansion of gene families associated with plant cell wall degradation and secondary metabolism in the genomes of grapevine trunk pathogens.</title>
        <authorList>
            <person name="Lawrence D.P."/>
            <person name="Travadon R."/>
            <person name="Rolshausen P.E."/>
            <person name="Baumgartner K."/>
        </authorList>
    </citation>
    <scope>NUCLEOTIDE SEQUENCE [LARGE SCALE GENOMIC DNA]</scope>
    <source>
        <strain evidence="2">UCRPC4</strain>
    </source>
</reference>
<feature type="compositionally biased region" description="Basic residues" evidence="1">
    <location>
        <begin position="10"/>
        <end position="23"/>
    </location>
</feature>
<name>A0A0G2DZY7_PHACM</name>
<accession>A0A0G2DZY7</accession>
<evidence type="ECO:0000313" key="3">
    <source>
        <dbReference type="Proteomes" id="UP000053317"/>
    </source>
</evidence>
<keyword evidence="3" id="KW-1185">Reference proteome</keyword>
<evidence type="ECO:0000256" key="1">
    <source>
        <dbReference type="SAM" id="MobiDB-lite"/>
    </source>
</evidence>
<evidence type="ECO:0000313" key="2">
    <source>
        <dbReference type="EMBL" id="KKY15706.1"/>
    </source>
</evidence>
<dbReference type="Proteomes" id="UP000053317">
    <property type="component" value="Unassembled WGS sequence"/>
</dbReference>
<protein>
    <submittedName>
        <fullName evidence="2">Uncharacterized protein</fullName>
    </submittedName>
</protein>
<proteinExistence type="predicted"/>
<sequence length="379" mass="42036">MRAIRGAQSRPKRNKGKGKGKGKAKAEADSIDESSPQRTESLTTDNQSPLKPQTVSNKQNVRKEGEPTSSLTISKNKPIASAGVFPPPRPFYPAYWPLLERDRTKLDLDLFWPQKFHHGAGSQSDDDDNEFPLEELRPILEFRNLKSLRLTGLLSSYQKYIWEACWLNSGLEDLTIEMALEPELLGDWRKNWKLMDGNWKVRLEIEVSVKYLGTNGEGILDPSLGFGEYLDVRAIKLAHERAKSQGATLSFLPIVNLTLVGFVVDAAPFVRCFNPMRLRHIDFKHNCVDAGFVLPRAMRPLVAVNGDNHGNLASQLVNATFIPAGTVKLVTVKKPTAAGEVGVGELARGVGAMVTDNKVGGEEPGSQETPKARRVRRLF</sequence>
<feature type="compositionally biased region" description="Polar residues" evidence="1">
    <location>
        <begin position="33"/>
        <end position="59"/>
    </location>
</feature>
<feature type="region of interest" description="Disordered" evidence="1">
    <location>
        <begin position="1"/>
        <end position="82"/>
    </location>
</feature>
<dbReference type="EMBL" id="LCWF01000178">
    <property type="protein sequence ID" value="KKY15706.1"/>
    <property type="molecule type" value="Genomic_DNA"/>
</dbReference>